<name>A0A2K1Y9R9_POPTR</name>
<feature type="compositionally biased region" description="Low complexity" evidence="1">
    <location>
        <begin position="82"/>
        <end position="96"/>
    </location>
</feature>
<dbReference type="InParanoid" id="A0A2K1Y9R9"/>
<feature type="region of interest" description="Disordered" evidence="1">
    <location>
        <begin position="73"/>
        <end position="101"/>
    </location>
</feature>
<sequence>MTKSKTKTSLLKSVQGDFSLQVPRHGSASRATRALSRSRLPVQQDITSASPIFTTPRKKAVLADFASPSSGVRVSSKHRNISMQRNSSSHSSSAPSACNEGSSGNFRPNIALRVHLAGSHPRGYAPLLHFIGKHWQYKANFTMHDSGWLIFVFHYELEMPETLSSGPYFVFGRPLILKVMPEFFDFQASDMTKLPTWVKLPNLPLRCWTPLCLSKLAGMIGKPIHCDVPTANMTRLSYARILIEVDLLQELLDAIQVVLPNGTPFSQQVTYESLPRFCKRCRVIGHSANTCNRAVATSDAVLQEKHKLKGPVIASKSLSSSDDTASSSTF</sequence>
<accession>A0A2K1Y9R9</accession>
<evidence type="ECO:0000256" key="1">
    <source>
        <dbReference type="SAM" id="MobiDB-lite"/>
    </source>
</evidence>
<keyword evidence="3" id="KW-1185">Reference proteome</keyword>
<dbReference type="InterPro" id="IPR040256">
    <property type="entry name" value="At4g02000-like"/>
</dbReference>
<evidence type="ECO:0000313" key="3">
    <source>
        <dbReference type="Proteomes" id="UP000006729"/>
    </source>
</evidence>
<dbReference type="EMBL" id="CM009301">
    <property type="protein sequence ID" value="PNT09770.1"/>
    <property type="molecule type" value="Genomic_DNA"/>
</dbReference>
<gene>
    <name evidence="2" type="ORF">POPTR_012G062800</name>
</gene>
<proteinExistence type="predicted"/>
<organism evidence="2 3">
    <name type="scientific">Populus trichocarpa</name>
    <name type="common">Western balsam poplar</name>
    <name type="synonym">Populus balsamifera subsp. trichocarpa</name>
    <dbReference type="NCBI Taxonomy" id="3694"/>
    <lineage>
        <taxon>Eukaryota</taxon>
        <taxon>Viridiplantae</taxon>
        <taxon>Streptophyta</taxon>
        <taxon>Embryophyta</taxon>
        <taxon>Tracheophyta</taxon>
        <taxon>Spermatophyta</taxon>
        <taxon>Magnoliopsida</taxon>
        <taxon>eudicotyledons</taxon>
        <taxon>Gunneridae</taxon>
        <taxon>Pentapetalae</taxon>
        <taxon>rosids</taxon>
        <taxon>fabids</taxon>
        <taxon>Malpighiales</taxon>
        <taxon>Salicaceae</taxon>
        <taxon>Saliceae</taxon>
        <taxon>Populus</taxon>
    </lineage>
</organism>
<dbReference type="AlphaFoldDB" id="A0A2K1Y9R9"/>
<reference evidence="2 3" key="1">
    <citation type="journal article" date="2006" name="Science">
        <title>The genome of black cottonwood, Populus trichocarpa (Torr. &amp; Gray).</title>
        <authorList>
            <person name="Tuskan G.A."/>
            <person name="Difazio S."/>
            <person name="Jansson S."/>
            <person name="Bohlmann J."/>
            <person name="Grigoriev I."/>
            <person name="Hellsten U."/>
            <person name="Putnam N."/>
            <person name="Ralph S."/>
            <person name="Rombauts S."/>
            <person name="Salamov A."/>
            <person name="Schein J."/>
            <person name="Sterck L."/>
            <person name="Aerts A."/>
            <person name="Bhalerao R.R."/>
            <person name="Bhalerao R.P."/>
            <person name="Blaudez D."/>
            <person name="Boerjan W."/>
            <person name="Brun A."/>
            <person name="Brunner A."/>
            <person name="Busov V."/>
            <person name="Campbell M."/>
            <person name="Carlson J."/>
            <person name="Chalot M."/>
            <person name="Chapman J."/>
            <person name="Chen G.L."/>
            <person name="Cooper D."/>
            <person name="Coutinho P.M."/>
            <person name="Couturier J."/>
            <person name="Covert S."/>
            <person name="Cronk Q."/>
            <person name="Cunningham R."/>
            <person name="Davis J."/>
            <person name="Degroeve S."/>
            <person name="Dejardin A."/>
            <person name="Depamphilis C."/>
            <person name="Detter J."/>
            <person name="Dirks B."/>
            <person name="Dubchak I."/>
            <person name="Duplessis S."/>
            <person name="Ehlting J."/>
            <person name="Ellis B."/>
            <person name="Gendler K."/>
            <person name="Goodstein D."/>
            <person name="Gribskov M."/>
            <person name="Grimwood J."/>
            <person name="Groover A."/>
            <person name="Gunter L."/>
            <person name="Hamberger B."/>
            <person name="Heinze B."/>
            <person name="Helariutta Y."/>
            <person name="Henrissat B."/>
            <person name="Holligan D."/>
            <person name="Holt R."/>
            <person name="Huang W."/>
            <person name="Islam-Faridi N."/>
            <person name="Jones S."/>
            <person name="Jones-Rhoades M."/>
            <person name="Jorgensen R."/>
            <person name="Joshi C."/>
            <person name="Kangasjarvi J."/>
            <person name="Karlsson J."/>
            <person name="Kelleher C."/>
            <person name="Kirkpatrick R."/>
            <person name="Kirst M."/>
            <person name="Kohler A."/>
            <person name="Kalluri U."/>
            <person name="Larimer F."/>
            <person name="Leebens-Mack J."/>
            <person name="Leple J.C."/>
            <person name="Locascio P."/>
            <person name="Lou Y."/>
            <person name="Lucas S."/>
            <person name="Martin F."/>
            <person name="Montanini B."/>
            <person name="Napoli C."/>
            <person name="Nelson D.R."/>
            <person name="Nelson C."/>
            <person name="Nieminen K."/>
            <person name="Nilsson O."/>
            <person name="Pereda V."/>
            <person name="Peter G."/>
            <person name="Philippe R."/>
            <person name="Pilate G."/>
            <person name="Poliakov A."/>
            <person name="Razumovskaya J."/>
            <person name="Richardson P."/>
            <person name="Rinaldi C."/>
            <person name="Ritland K."/>
            <person name="Rouze P."/>
            <person name="Ryaboy D."/>
            <person name="Schmutz J."/>
            <person name="Schrader J."/>
            <person name="Segerman B."/>
            <person name="Shin H."/>
            <person name="Siddiqui A."/>
            <person name="Sterky F."/>
            <person name="Terry A."/>
            <person name="Tsai C.J."/>
            <person name="Uberbacher E."/>
            <person name="Unneberg P."/>
            <person name="Vahala J."/>
            <person name="Wall K."/>
            <person name="Wessler S."/>
            <person name="Yang G."/>
            <person name="Yin T."/>
            <person name="Douglas C."/>
            <person name="Marra M."/>
            <person name="Sandberg G."/>
            <person name="Van de Peer Y."/>
            <person name="Rokhsar D."/>
        </authorList>
    </citation>
    <scope>NUCLEOTIDE SEQUENCE [LARGE SCALE GENOMIC DNA]</scope>
    <source>
        <strain evidence="3">cv. Nisqually</strain>
    </source>
</reference>
<dbReference type="PANTHER" id="PTHR31286:SF168">
    <property type="entry name" value="DUF4283 DOMAIN-CONTAINING PROTEIN"/>
    <property type="match status" value="1"/>
</dbReference>
<dbReference type="FunCoup" id="A0A2K1Y9R9">
    <property type="interactions" value="6"/>
</dbReference>
<protein>
    <recommendedName>
        <fullName evidence="4">DUF4283 domain-containing protein</fullName>
    </recommendedName>
</protein>
<evidence type="ECO:0008006" key="4">
    <source>
        <dbReference type="Google" id="ProtNLM"/>
    </source>
</evidence>
<dbReference type="Proteomes" id="UP000006729">
    <property type="component" value="Chromosome 12"/>
</dbReference>
<dbReference type="PANTHER" id="PTHR31286">
    <property type="entry name" value="GLYCINE-RICH CELL WALL STRUCTURAL PROTEIN 1.8-LIKE"/>
    <property type="match status" value="1"/>
</dbReference>
<evidence type="ECO:0000313" key="2">
    <source>
        <dbReference type="EMBL" id="PNT09770.1"/>
    </source>
</evidence>